<dbReference type="Proteomes" id="UP000014760">
    <property type="component" value="Unassembled WGS sequence"/>
</dbReference>
<feature type="non-terminal residue" evidence="4">
    <location>
        <position position="97"/>
    </location>
</feature>
<protein>
    <recommendedName>
        <fullName evidence="3">RRM domain-containing protein</fullName>
    </recommendedName>
</protein>
<reference evidence="4 6" key="2">
    <citation type="journal article" date="2013" name="Nature">
        <title>Insights into bilaterian evolution from three spiralian genomes.</title>
        <authorList>
            <person name="Simakov O."/>
            <person name="Marletaz F."/>
            <person name="Cho S.J."/>
            <person name="Edsinger-Gonzales E."/>
            <person name="Havlak P."/>
            <person name="Hellsten U."/>
            <person name="Kuo D.H."/>
            <person name="Larsson T."/>
            <person name="Lv J."/>
            <person name="Arendt D."/>
            <person name="Savage R."/>
            <person name="Osoegawa K."/>
            <person name="de Jong P."/>
            <person name="Grimwood J."/>
            <person name="Chapman J.A."/>
            <person name="Shapiro H."/>
            <person name="Aerts A."/>
            <person name="Otillar R.P."/>
            <person name="Terry A.Y."/>
            <person name="Boore J.L."/>
            <person name="Grigoriev I.V."/>
            <person name="Lindberg D.R."/>
            <person name="Seaver E.C."/>
            <person name="Weisblat D.A."/>
            <person name="Putnam N.H."/>
            <person name="Rokhsar D.S."/>
        </authorList>
    </citation>
    <scope>NUCLEOTIDE SEQUENCE</scope>
    <source>
        <strain evidence="4 6">I ESC-2004</strain>
    </source>
</reference>
<reference evidence="6" key="1">
    <citation type="submission" date="2012-12" db="EMBL/GenBank/DDBJ databases">
        <authorList>
            <person name="Hellsten U."/>
            <person name="Grimwood J."/>
            <person name="Chapman J.A."/>
            <person name="Shapiro H."/>
            <person name="Aerts A."/>
            <person name="Otillar R.P."/>
            <person name="Terry A.Y."/>
            <person name="Boore J.L."/>
            <person name="Simakov O."/>
            <person name="Marletaz F."/>
            <person name="Cho S.-J."/>
            <person name="Edsinger-Gonzales E."/>
            <person name="Havlak P."/>
            <person name="Kuo D.-H."/>
            <person name="Larsson T."/>
            <person name="Lv J."/>
            <person name="Arendt D."/>
            <person name="Savage R."/>
            <person name="Osoegawa K."/>
            <person name="de Jong P."/>
            <person name="Lindberg D.R."/>
            <person name="Seaver E.C."/>
            <person name="Weisblat D.A."/>
            <person name="Putnam N.H."/>
            <person name="Grigoriev I.V."/>
            <person name="Rokhsar D.S."/>
        </authorList>
    </citation>
    <scope>NUCLEOTIDE SEQUENCE</scope>
    <source>
        <strain evidence="6">I ESC-2004</strain>
    </source>
</reference>
<dbReference type="STRING" id="283909.R7UMB3"/>
<evidence type="ECO:0000313" key="5">
    <source>
        <dbReference type="EnsemblMetazoa" id="CapteP49477"/>
    </source>
</evidence>
<reference evidence="5" key="3">
    <citation type="submission" date="2015-06" db="UniProtKB">
        <authorList>
            <consortium name="EnsemblMetazoa"/>
        </authorList>
    </citation>
    <scope>IDENTIFICATION</scope>
</reference>
<dbReference type="InterPro" id="IPR050666">
    <property type="entry name" value="ESRP"/>
</dbReference>
<dbReference type="SMART" id="SM00360">
    <property type="entry name" value="RRM"/>
    <property type="match status" value="1"/>
</dbReference>
<dbReference type="EnsemblMetazoa" id="CapteT49477">
    <property type="protein sequence ID" value="CapteP49477"/>
    <property type="gene ID" value="CapteG49477"/>
</dbReference>
<dbReference type="SUPFAM" id="SSF54928">
    <property type="entry name" value="RNA-binding domain, RBD"/>
    <property type="match status" value="1"/>
</dbReference>
<dbReference type="AlphaFoldDB" id="R7UMB3"/>
<feature type="domain" description="RRM" evidence="3">
    <location>
        <begin position="14"/>
        <end position="86"/>
    </location>
</feature>
<proteinExistence type="predicted"/>
<feature type="non-terminal residue" evidence="4">
    <location>
        <position position="1"/>
    </location>
</feature>
<accession>R7UMB3</accession>
<evidence type="ECO:0000256" key="1">
    <source>
        <dbReference type="ARBA" id="ARBA00022737"/>
    </source>
</evidence>
<evidence type="ECO:0000256" key="2">
    <source>
        <dbReference type="ARBA" id="ARBA00022884"/>
    </source>
</evidence>
<dbReference type="PANTHER" id="PTHR13976">
    <property type="entry name" value="HETEROGENEOUS NUCLEAR RIBONUCLEOPROTEIN-RELATED"/>
    <property type="match status" value="1"/>
</dbReference>
<dbReference type="Gene3D" id="3.30.70.330">
    <property type="match status" value="1"/>
</dbReference>
<gene>
    <name evidence="4" type="ORF">CAPTEDRAFT_49477</name>
</gene>
<dbReference type="HOGENOM" id="CLU_2352532_0_0_1"/>
<dbReference type="GO" id="GO:0003723">
    <property type="term" value="F:RNA binding"/>
    <property type="evidence" value="ECO:0007669"/>
    <property type="project" value="UniProtKB-KW"/>
</dbReference>
<dbReference type="Pfam" id="PF00076">
    <property type="entry name" value="RRM_1"/>
    <property type="match status" value="1"/>
</dbReference>
<evidence type="ECO:0000259" key="3">
    <source>
        <dbReference type="SMART" id="SM00360"/>
    </source>
</evidence>
<dbReference type="OrthoDB" id="431068at2759"/>
<keyword evidence="1" id="KW-0677">Repeat</keyword>
<name>R7UMB3_CAPTE</name>
<organism evidence="4">
    <name type="scientific">Capitella teleta</name>
    <name type="common">Polychaete worm</name>
    <dbReference type="NCBI Taxonomy" id="283909"/>
    <lineage>
        <taxon>Eukaryota</taxon>
        <taxon>Metazoa</taxon>
        <taxon>Spiralia</taxon>
        <taxon>Lophotrochozoa</taxon>
        <taxon>Annelida</taxon>
        <taxon>Polychaeta</taxon>
        <taxon>Sedentaria</taxon>
        <taxon>Scolecida</taxon>
        <taxon>Capitellidae</taxon>
        <taxon>Capitella</taxon>
    </lineage>
</organism>
<dbReference type="EMBL" id="AMQN01022133">
    <property type="status" value="NOT_ANNOTATED_CDS"/>
    <property type="molecule type" value="Genomic_DNA"/>
</dbReference>
<keyword evidence="6" id="KW-1185">Reference proteome</keyword>
<sequence>KGKSERNPPEKFYCVKLDGLPYLANNVAVKDFFEGLEIAQRGIHLMHNDRHQCTGIGYVEFVTSADCDKAVAKNKEYMGKRFILVEAITKRDMLDSM</sequence>
<dbReference type="CDD" id="cd12254">
    <property type="entry name" value="RRM_hnRNPH_ESRPs_RBM12_like"/>
    <property type="match status" value="1"/>
</dbReference>
<evidence type="ECO:0000313" key="6">
    <source>
        <dbReference type="Proteomes" id="UP000014760"/>
    </source>
</evidence>
<keyword evidence="2" id="KW-0694">RNA-binding</keyword>
<dbReference type="EMBL" id="KB299675">
    <property type="protein sequence ID" value="ELU07669.1"/>
    <property type="molecule type" value="Genomic_DNA"/>
</dbReference>
<dbReference type="InterPro" id="IPR000504">
    <property type="entry name" value="RRM_dom"/>
</dbReference>
<evidence type="ECO:0000313" key="4">
    <source>
        <dbReference type="EMBL" id="ELU07669.1"/>
    </source>
</evidence>
<dbReference type="InterPro" id="IPR012677">
    <property type="entry name" value="Nucleotide-bd_a/b_plait_sf"/>
</dbReference>
<dbReference type="InterPro" id="IPR035979">
    <property type="entry name" value="RBD_domain_sf"/>
</dbReference>
<dbReference type="OMA" id="ETPGDCA"/>